<keyword evidence="1" id="KW-1133">Transmembrane helix</keyword>
<keyword evidence="1" id="KW-0472">Membrane</keyword>
<evidence type="ECO:0000256" key="1">
    <source>
        <dbReference type="SAM" id="Phobius"/>
    </source>
</evidence>
<comment type="caution">
    <text evidence="2">The sequence shown here is derived from an EMBL/GenBank/DDBJ whole genome shotgun (WGS) entry which is preliminary data.</text>
</comment>
<dbReference type="InterPro" id="IPR001640">
    <property type="entry name" value="Lgt"/>
</dbReference>
<dbReference type="GO" id="GO:0042158">
    <property type="term" value="P:lipoprotein biosynthetic process"/>
    <property type="evidence" value="ECO:0007669"/>
    <property type="project" value="InterPro"/>
</dbReference>
<dbReference type="Proteomes" id="UP000178336">
    <property type="component" value="Unassembled WGS sequence"/>
</dbReference>
<feature type="transmembrane region" description="Helical" evidence="1">
    <location>
        <begin position="112"/>
        <end position="133"/>
    </location>
</feature>
<dbReference type="Pfam" id="PF01790">
    <property type="entry name" value="LGT"/>
    <property type="match status" value="1"/>
</dbReference>
<sequence length="317" mass="36744">MLPDSIVISFFSVSANLIFFIIAVILAMFLFWRAGRYELISSEILFDVIGVSIAGSLLFGRIFDFLLRPEFYYWSIKKLVFFNIYSGFNFWGALIGVGIAVTFLLKIKKTNIWYVFDYAAAPLALSLAIVSLGKTLTGDISFYTLNLFFNIKIGFLKISNTQSLYYFGSYFILFWLLKRLETQKKHIGFFSNLFLCSIMIINLIPNLNIMYRIGINHVLINQILIFLIILAFVLANWYFLAKRNIINDSKNIFAYILLVMFKMKRMIFSIEETLTTAKSAIFFPAYLVKSFYCILRFVVHELYLGICGFLKVFRGTK</sequence>
<reference evidence="2 3" key="1">
    <citation type="journal article" date="2016" name="Nat. Commun.">
        <title>Thousands of microbial genomes shed light on interconnected biogeochemical processes in an aquifer system.</title>
        <authorList>
            <person name="Anantharaman K."/>
            <person name="Brown C.T."/>
            <person name="Hug L.A."/>
            <person name="Sharon I."/>
            <person name="Castelle C.J."/>
            <person name="Probst A.J."/>
            <person name="Thomas B.C."/>
            <person name="Singh A."/>
            <person name="Wilkins M.J."/>
            <person name="Karaoz U."/>
            <person name="Brodie E.L."/>
            <person name="Williams K.H."/>
            <person name="Hubbard S.S."/>
            <person name="Banfield J.F."/>
        </authorList>
    </citation>
    <scope>NUCLEOTIDE SEQUENCE [LARGE SCALE GENOMIC DNA]</scope>
</reference>
<feature type="transmembrane region" description="Helical" evidence="1">
    <location>
        <begin position="44"/>
        <end position="63"/>
    </location>
</feature>
<feature type="transmembrane region" description="Helical" evidence="1">
    <location>
        <begin position="6"/>
        <end position="32"/>
    </location>
</feature>
<feature type="transmembrane region" description="Helical" evidence="1">
    <location>
        <begin position="83"/>
        <end position="105"/>
    </location>
</feature>
<feature type="transmembrane region" description="Helical" evidence="1">
    <location>
        <begin position="219"/>
        <end position="240"/>
    </location>
</feature>
<organism evidence="2 3">
    <name type="scientific">Candidatus Curtissbacteria bacterium RIFCSPLOWO2_01_FULL_37_9</name>
    <dbReference type="NCBI Taxonomy" id="1797724"/>
    <lineage>
        <taxon>Bacteria</taxon>
        <taxon>Candidatus Curtissiibacteriota</taxon>
    </lineage>
</organism>
<evidence type="ECO:0000313" key="3">
    <source>
        <dbReference type="Proteomes" id="UP000178336"/>
    </source>
</evidence>
<feature type="transmembrane region" description="Helical" evidence="1">
    <location>
        <begin position="153"/>
        <end position="177"/>
    </location>
</feature>
<name>A0A1F5GS36_9BACT</name>
<dbReference type="STRING" id="1797724.A3A48_02370"/>
<accession>A0A1F5GS36</accession>
<feature type="transmembrane region" description="Helical" evidence="1">
    <location>
        <begin position="189"/>
        <end position="207"/>
    </location>
</feature>
<proteinExistence type="predicted"/>
<keyword evidence="1" id="KW-0812">Transmembrane</keyword>
<dbReference type="EMBL" id="MFBN01000043">
    <property type="protein sequence ID" value="OGD94692.1"/>
    <property type="molecule type" value="Genomic_DNA"/>
</dbReference>
<dbReference type="AlphaFoldDB" id="A0A1F5GS36"/>
<evidence type="ECO:0008006" key="4">
    <source>
        <dbReference type="Google" id="ProtNLM"/>
    </source>
</evidence>
<protein>
    <recommendedName>
        <fullName evidence="4">Prolipoprotein diacylglyceryl transferase</fullName>
    </recommendedName>
</protein>
<dbReference type="GO" id="GO:0008961">
    <property type="term" value="F:phosphatidylglycerol-prolipoprotein diacylglyceryl transferase activity"/>
    <property type="evidence" value="ECO:0007669"/>
    <property type="project" value="InterPro"/>
</dbReference>
<gene>
    <name evidence="2" type="ORF">A3A48_02370</name>
</gene>
<dbReference type="GO" id="GO:0005886">
    <property type="term" value="C:plasma membrane"/>
    <property type="evidence" value="ECO:0007669"/>
    <property type="project" value="InterPro"/>
</dbReference>
<evidence type="ECO:0000313" key="2">
    <source>
        <dbReference type="EMBL" id="OGD94692.1"/>
    </source>
</evidence>